<dbReference type="AlphaFoldDB" id="A0A9W4ETA3"/>
<evidence type="ECO:0000313" key="2">
    <source>
        <dbReference type="EMBL" id="BAR83020.1"/>
    </source>
</evidence>
<dbReference type="EMBL" id="AP014864">
    <property type="protein sequence ID" value="BAR83020.1"/>
    <property type="molecule type" value="Genomic_DNA"/>
</dbReference>
<feature type="transmembrane region" description="Helical" evidence="1">
    <location>
        <begin position="20"/>
        <end position="36"/>
    </location>
</feature>
<reference evidence="2 3" key="1">
    <citation type="submission" date="2015-05" db="EMBL/GenBank/DDBJ databases">
        <title>Whole genome sequence of Bacillus thuringiensis serovar tolworthi Pasteur Institute Standard strain.</title>
        <authorList>
            <person name="Kanda K."/>
            <person name="Nakashima K."/>
            <person name="Nagano Y."/>
        </authorList>
    </citation>
    <scope>NUCLEOTIDE SEQUENCE [LARGE SCALE GENOMIC DNA]</scope>
    <source>
        <strain evidence="2 3">Pasteur Institute Standard strain</strain>
    </source>
</reference>
<protein>
    <submittedName>
        <fullName evidence="2">LOC495395 protein</fullName>
    </submittedName>
</protein>
<proteinExistence type="predicted"/>
<keyword evidence="1" id="KW-0472">Membrane</keyword>
<keyword evidence="1" id="KW-1133">Transmembrane helix</keyword>
<sequence>MTNKTNGMNTTKMLLTLKGIWTISMTNINTMYITIYKQKETYKMPRSIAFRKISPFNSLYNSSG</sequence>
<evidence type="ECO:0000313" key="3">
    <source>
        <dbReference type="Proteomes" id="UP000055316"/>
    </source>
</evidence>
<accession>A0A9W4ETA3</accession>
<name>A0A9W4ETA3_BACTO</name>
<evidence type="ECO:0000256" key="1">
    <source>
        <dbReference type="SAM" id="Phobius"/>
    </source>
</evidence>
<dbReference type="Proteomes" id="UP000055316">
    <property type="component" value="Chromosome"/>
</dbReference>
<gene>
    <name evidence="2" type="ORF">KNN_02174</name>
</gene>
<organism evidence="2 3">
    <name type="scientific">Bacillus thuringiensis subsp. tolworthi</name>
    <dbReference type="NCBI Taxonomy" id="1442"/>
    <lineage>
        <taxon>Bacteria</taxon>
        <taxon>Bacillati</taxon>
        <taxon>Bacillota</taxon>
        <taxon>Bacilli</taxon>
        <taxon>Bacillales</taxon>
        <taxon>Bacillaceae</taxon>
        <taxon>Bacillus</taxon>
        <taxon>Bacillus cereus group</taxon>
    </lineage>
</organism>
<keyword evidence="1" id="KW-0812">Transmembrane</keyword>